<dbReference type="PANTHER" id="PTHR34512">
    <property type="entry name" value="CELL SURFACE PROTEIN"/>
    <property type="match status" value="1"/>
</dbReference>
<protein>
    <submittedName>
        <fullName evidence="3">GPI-anchored surface protein, putative</fullName>
    </submittedName>
</protein>
<accession>A0A0S4JSF0</accession>
<evidence type="ECO:0000256" key="1">
    <source>
        <dbReference type="SAM" id="SignalP"/>
    </source>
</evidence>
<feature type="chain" id="PRO_5006622673" evidence="1">
    <location>
        <begin position="22"/>
        <end position="450"/>
    </location>
</feature>
<reference evidence="4" key="1">
    <citation type="submission" date="2015-09" db="EMBL/GenBank/DDBJ databases">
        <authorList>
            <consortium name="Pathogen Informatics"/>
        </authorList>
    </citation>
    <scope>NUCLEOTIDE SEQUENCE [LARGE SCALE GENOMIC DNA]</scope>
    <source>
        <strain evidence="4">Lake Konstanz</strain>
    </source>
</reference>
<sequence>MCVTHNSFVLALFVMCYGVHSAAHHTRDISTIRNTWSFSPSSDPYWGIQVLAPPPAQGNASSTSSTVFMIVGSSSTGAGNLTSLNATDGTTMWTVTLDSLRCATGYLGSIKLYAFGAQRDNNNKVVLDCTVNCNNCGIIAVHANNGSSAWRISATGTSELFNGVTGTNDHGECILYTQYLTSSNNGVVEIAAIRVSDGTFVWRKHVPRWPEQTFLSSNQVLVFCPTQVAMFALNATDGSDLWNRTFPHSNIWMFGHTLLYSNANGGLCAVDVATNRTIWNQTTTVAWYASSAFATPDENVVVVVGGSTHAAGMNLLTGDSTFFFALNGSTNFFTQSVVNNRYLIWVESIGGMTVVDVLSGQKLWTTSYPCNFDLYTCHPPRNFAAVVGSAVFLSLPDSQGSGGNVTAFDSSTGEKLSGPTPFVSTPGTPNVVALNNVAAFYIGNALTAFS</sequence>
<gene>
    <name evidence="3" type="ORF">BSAL_48225</name>
</gene>
<dbReference type="EMBL" id="CYKH01002250">
    <property type="protein sequence ID" value="CUG94448.1"/>
    <property type="molecule type" value="Genomic_DNA"/>
</dbReference>
<organism evidence="3 4">
    <name type="scientific">Bodo saltans</name>
    <name type="common">Flagellated protozoan</name>
    <dbReference type="NCBI Taxonomy" id="75058"/>
    <lineage>
        <taxon>Eukaryota</taxon>
        <taxon>Discoba</taxon>
        <taxon>Euglenozoa</taxon>
        <taxon>Kinetoplastea</taxon>
        <taxon>Metakinetoplastina</taxon>
        <taxon>Eubodonida</taxon>
        <taxon>Bodonidae</taxon>
        <taxon>Bodo</taxon>
    </lineage>
</organism>
<dbReference type="Gene3D" id="2.130.10.10">
    <property type="entry name" value="YVTN repeat-like/Quinoprotein amine dehydrogenase"/>
    <property type="match status" value="1"/>
</dbReference>
<dbReference type="Pfam" id="PF13360">
    <property type="entry name" value="PQQ_2"/>
    <property type="match status" value="2"/>
</dbReference>
<dbReference type="VEuPathDB" id="TriTrypDB:BSAL_48225"/>
<dbReference type="SUPFAM" id="SSF50998">
    <property type="entry name" value="Quinoprotein alcohol dehydrogenase-like"/>
    <property type="match status" value="1"/>
</dbReference>
<keyword evidence="1" id="KW-0732">Signal</keyword>
<evidence type="ECO:0000313" key="4">
    <source>
        <dbReference type="Proteomes" id="UP000051952"/>
    </source>
</evidence>
<name>A0A0S4JSF0_BODSA</name>
<evidence type="ECO:0000313" key="3">
    <source>
        <dbReference type="EMBL" id="CUG94448.1"/>
    </source>
</evidence>
<feature type="domain" description="Pyrrolo-quinoline quinone repeat" evidence="2">
    <location>
        <begin position="54"/>
        <end position="208"/>
    </location>
</feature>
<evidence type="ECO:0000259" key="2">
    <source>
        <dbReference type="Pfam" id="PF13360"/>
    </source>
</evidence>
<dbReference type="Proteomes" id="UP000051952">
    <property type="component" value="Unassembled WGS sequence"/>
</dbReference>
<proteinExistence type="predicted"/>
<feature type="domain" description="Pyrrolo-quinoline quinone repeat" evidence="2">
    <location>
        <begin position="232"/>
        <end position="416"/>
    </location>
</feature>
<dbReference type="AlphaFoldDB" id="A0A0S4JSF0"/>
<dbReference type="InterPro" id="IPR015943">
    <property type="entry name" value="WD40/YVTN_repeat-like_dom_sf"/>
</dbReference>
<keyword evidence="4" id="KW-1185">Reference proteome</keyword>
<dbReference type="InterPro" id="IPR011047">
    <property type="entry name" value="Quinoprotein_ADH-like_sf"/>
</dbReference>
<dbReference type="PANTHER" id="PTHR34512:SF30">
    <property type="entry name" value="OUTER MEMBRANE PROTEIN ASSEMBLY FACTOR BAMB"/>
    <property type="match status" value="1"/>
</dbReference>
<feature type="signal peptide" evidence="1">
    <location>
        <begin position="1"/>
        <end position="21"/>
    </location>
</feature>
<dbReference type="InterPro" id="IPR002372">
    <property type="entry name" value="PQQ_rpt_dom"/>
</dbReference>